<evidence type="ECO:0000256" key="11">
    <source>
        <dbReference type="RuleBase" id="RU003560"/>
    </source>
</evidence>
<dbReference type="InterPro" id="IPR004631">
    <property type="entry name" value="4NH2But_aminotransferase_euk"/>
</dbReference>
<evidence type="ECO:0000313" key="12">
    <source>
        <dbReference type="EMBL" id="CAK9440538.1"/>
    </source>
</evidence>
<evidence type="ECO:0000256" key="7">
    <source>
        <dbReference type="ARBA" id="ARBA00022898"/>
    </source>
</evidence>
<dbReference type="Gene3D" id="3.40.640.10">
    <property type="entry name" value="Type I PLP-dependent aspartate aminotransferase-like (Major domain)"/>
    <property type="match status" value="1"/>
</dbReference>
<dbReference type="InterPro" id="IPR049704">
    <property type="entry name" value="Aminotrans_3_PPA_site"/>
</dbReference>
<evidence type="ECO:0000256" key="8">
    <source>
        <dbReference type="ARBA" id="ARBA00030204"/>
    </source>
</evidence>
<dbReference type="PANTHER" id="PTHR43206:SF1">
    <property type="entry name" value="4-AMINOBUTYRATE AMINOTRANSFERASE, MITOCHONDRIAL"/>
    <property type="match status" value="1"/>
</dbReference>
<proteinExistence type="inferred from homology"/>
<dbReference type="InterPro" id="IPR015422">
    <property type="entry name" value="PyrdxlP-dep_Trfase_small"/>
</dbReference>
<dbReference type="EMBL" id="OZ022409">
    <property type="protein sequence ID" value="CAK9440538.1"/>
    <property type="molecule type" value="Genomic_DNA"/>
</dbReference>
<dbReference type="PROSITE" id="PS00600">
    <property type="entry name" value="AA_TRANSFER_CLASS_3"/>
    <property type="match status" value="1"/>
</dbReference>
<dbReference type="InterPro" id="IPR015424">
    <property type="entry name" value="PyrdxlP-dep_Trfase"/>
</dbReference>
<dbReference type="InterPro" id="IPR005814">
    <property type="entry name" value="Aminotrans_3"/>
</dbReference>
<keyword evidence="5" id="KW-0032">Aminotransferase</keyword>
<dbReference type="EC" id="2.6.1.19" evidence="3"/>
<comment type="cofactor">
    <cofactor evidence="1">
        <name>pyridoxal 5'-phosphate</name>
        <dbReference type="ChEBI" id="CHEBI:597326"/>
    </cofactor>
</comment>
<name>A0ABP0ZVB3_9ASCO</name>
<evidence type="ECO:0000256" key="1">
    <source>
        <dbReference type="ARBA" id="ARBA00001933"/>
    </source>
</evidence>
<evidence type="ECO:0000256" key="4">
    <source>
        <dbReference type="ARBA" id="ARBA00018543"/>
    </source>
</evidence>
<dbReference type="SUPFAM" id="SSF53383">
    <property type="entry name" value="PLP-dependent transferases"/>
    <property type="match status" value="1"/>
</dbReference>
<organism evidence="12 13">
    <name type="scientific">Lodderomyces beijingensis</name>
    <dbReference type="NCBI Taxonomy" id="1775926"/>
    <lineage>
        <taxon>Eukaryota</taxon>
        <taxon>Fungi</taxon>
        <taxon>Dikarya</taxon>
        <taxon>Ascomycota</taxon>
        <taxon>Saccharomycotina</taxon>
        <taxon>Pichiomycetes</taxon>
        <taxon>Debaryomycetaceae</taxon>
        <taxon>Candida/Lodderomyces clade</taxon>
        <taxon>Lodderomyces</taxon>
    </lineage>
</organism>
<dbReference type="GeneID" id="92209802"/>
<dbReference type="PANTHER" id="PTHR43206">
    <property type="entry name" value="AMINOTRANSFERASE"/>
    <property type="match status" value="1"/>
</dbReference>
<gene>
    <name evidence="12" type="ORF">LODBEIA_P46060</name>
</gene>
<protein>
    <recommendedName>
        <fullName evidence="4">4-aminobutyrate aminotransferase</fullName>
        <ecNumber evidence="3">2.6.1.19</ecNumber>
    </recommendedName>
    <alternativeName>
        <fullName evidence="9">GABA aminotransferase</fullName>
    </alternativeName>
    <alternativeName>
        <fullName evidence="8">Gamma-amino-N-butyrate transaminase</fullName>
    </alternativeName>
</protein>
<keyword evidence="13" id="KW-1185">Reference proteome</keyword>
<comment type="catalytic activity">
    <reaction evidence="10">
        <text>4-aminobutanoate + 2-oxoglutarate = succinate semialdehyde + L-glutamate</text>
        <dbReference type="Rhea" id="RHEA:23352"/>
        <dbReference type="ChEBI" id="CHEBI:16810"/>
        <dbReference type="ChEBI" id="CHEBI:29985"/>
        <dbReference type="ChEBI" id="CHEBI:57706"/>
        <dbReference type="ChEBI" id="CHEBI:59888"/>
        <dbReference type="EC" id="2.6.1.19"/>
    </reaction>
</comment>
<evidence type="ECO:0000256" key="6">
    <source>
        <dbReference type="ARBA" id="ARBA00022679"/>
    </source>
</evidence>
<comment type="similarity">
    <text evidence="2 11">Belongs to the class-III pyridoxal-phosphate-dependent aminotransferase family.</text>
</comment>
<dbReference type="NCBIfam" id="TIGR00699">
    <property type="entry name" value="GABAtrns_euk"/>
    <property type="match status" value="1"/>
</dbReference>
<reference evidence="12 13" key="1">
    <citation type="submission" date="2024-03" db="EMBL/GenBank/DDBJ databases">
        <authorList>
            <person name="Brejova B."/>
        </authorList>
    </citation>
    <scope>NUCLEOTIDE SEQUENCE [LARGE SCALE GENOMIC DNA]</scope>
    <source>
        <strain evidence="12 13">CBS 14171</strain>
    </source>
</reference>
<dbReference type="Proteomes" id="UP001497383">
    <property type="component" value="Chromosome 5"/>
</dbReference>
<keyword evidence="6" id="KW-0808">Transferase</keyword>
<evidence type="ECO:0000313" key="13">
    <source>
        <dbReference type="Proteomes" id="UP001497383"/>
    </source>
</evidence>
<sequence length="483" mass="53372">MLRIPKPSYRFVRSISTKYFPNEPSAPVFTTSSVPGPKSKQINQELGEVYDNGATYFVADYFQSIGNYISDADGNKLLDVYCQISSIPLGYNNPKLIEAAKSDEMVSAIVNRPALACFPQSNYKDILEQGLLAAAPPGMTKIWTSLSGSDANETAYKAAFMYQHAKLRKGADFTAEELSSVMDNKTPGASEMVILSFDKGFHGRTFGALATTRSKAIHKLDIPAFPWPKAPFPQLKYPLEEFAAENRQEEQRCLDELENIIVNSPKQIAAAIVEPVQSEGGDNHASSFFFQGLRDITAKHGILFIVDEVQTGVGATGKFWAHEHWNLTSPPDMVTFSKKFQAAGFYFGNGDLQPKQPFRQFNTWCGDPTKAILAKAIYQEIKASDLVTRTATVGNYLYQGLQTVVSKSQGKFLNLRGENYGTFIAWDCCSVEVRAKVLQACKDLGLNMGACGDLSIRLRPTLLFEKKHADVFLNILEEAVGKV</sequence>
<evidence type="ECO:0000256" key="2">
    <source>
        <dbReference type="ARBA" id="ARBA00008954"/>
    </source>
</evidence>
<evidence type="ECO:0000256" key="3">
    <source>
        <dbReference type="ARBA" id="ARBA00012912"/>
    </source>
</evidence>
<evidence type="ECO:0000256" key="9">
    <source>
        <dbReference type="ARBA" id="ARBA00031787"/>
    </source>
</evidence>
<dbReference type="RefSeq" id="XP_066831544.1">
    <property type="nucleotide sequence ID" value="XM_066974846.1"/>
</dbReference>
<dbReference type="Gene3D" id="3.90.1150.10">
    <property type="entry name" value="Aspartate Aminotransferase, domain 1"/>
    <property type="match status" value="1"/>
</dbReference>
<evidence type="ECO:0000256" key="5">
    <source>
        <dbReference type="ARBA" id="ARBA00022576"/>
    </source>
</evidence>
<dbReference type="CDD" id="cd00610">
    <property type="entry name" value="OAT_like"/>
    <property type="match status" value="1"/>
</dbReference>
<accession>A0ABP0ZVB3</accession>
<dbReference type="Pfam" id="PF00202">
    <property type="entry name" value="Aminotran_3"/>
    <property type="match status" value="1"/>
</dbReference>
<dbReference type="InterPro" id="IPR015421">
    <property type="entry name" value="PyrdxlP-dep_Trfase_major"/>
</dbReference>
<evidence type="ECO:0000256" key="10">
    <source>
        <dbReference type="ARBA" id="ARBA00048021"/>
    </source>
</evidence>
<dbReference type="PIRSF" id="PIRSF000521">
    <property type="entry name" value="Transaminase_4ab_Lys_Orn"/>
    <property type="match status" value="1"/>
</dbReference>
<keyword evidence="7 11" id="KW-0663">Pyridoxal phosphate</keyword>